<dbReference type="CDD" id="cd00761">
    <property type="entry name" value="Glyco_tranf_GTA_type"/>
    <property type="match status" value="1"/>
</dbReference>
<dbReference type="InterPro" id="IPR001173">
    <property type="entry name" value="Glyco_trans_2-like"/>
</dbReference>
<keyword evidence="3" id="KW-1185">Reference proteome</keyword>
<proteinExistence type="predicted"/>
<dbReference type="InterPro" id="IPR029044">
    <property type="entry name" value="Nucleotide-diphossugar_trans"/>
</dbReference>
<dbReference type="Pfam" id="PF00535">
    <property type="entry name" value="Glycos_transf_2"/>
    <property type="match status" value="1"/>
</dbReference>
<evidence type="ECO:0000313" key="3">
    <source>
        <dbReference type="Proteomes" id="UP000476411"/>
    </source>
</evidence>
<dbReference type="Gene3D" id="3.90.550.10">
    <property type="entry name" value="Spore Coat Polysaccharide Biosynthesis Protein SpsA, Chain A"/>
    <property type="match status" value="1"/>
</dbReference>
<dbReference type="EMBL" id="CP048113">
    <property type="protein sequence ID" value="QHS63772.1"/>
    <property type="molecule type" value="Genomic_DNA"/>
</dbReference>
<dbReference type="PANTHER" id="PTHR43685">
    <property type="entry name" value="GLYCOSYLTRANSFERASE"/>
    <property type="match status" value="1"/>
</dbReference>
<feature type="domain" description="Glycosyltransferase 2-like" evidence="1">
    <location>
        <begin position="15"/>
        <end position="144"/>
    </location>
</feature>
<dbReference type="InterPro" id="IPR050834">
    <property type="entry name" value="Glycosyltransf_2"/>
</dbReference>
<evidence type="ECO:0000259" key="1">
    <source>
        <dbReference type="Pfam" id="PF00535"/>
    </source>
</evidence>
<name>A0A6B9ZNA9_9BACT</name>
<reference evidence="2 3" key="1">
    <citation type="submission" date="2020-01" db="EMBL/GenBank/DDBJ databases">
        <title>Complete genome sequence of Chitinophaga sp. H33E-04 isolated from quinoa roots.</title>
        <authorList>
            <person name="Weon H.-Y."/>
            <person name="Lee S.A."/>
        </authorList>
    </citation>
    <scope>NUCLEOTIDE SEQUENCE [LARGE SCALE GENOMIC DNA]</scope>
    <source>
        <strain evidence="2 3">H33E-04</strain>
    </source>
</reference>
<dbReference type="Proteomes" id="UP000476411">
    <property type="component" value="Chromosome"/>
</dbReference>
<dbReference type="RefSeq" id="WP_162335488.1">
    <property type="nucleotide sequence ID" value="NZ_CP048113.1"/>
</dbReference>
<sequence>MLIPDNPKTFHKMVVLVPFRNAGNYIIDCVSSLLGQEYRNYVVYLLDDASDDGTLDLIDEDLENFHFIRNKERLGSLENIYRALVKLTLDDDDIVVILDGDDYLFGEFALQIVNSKYNDNTLLTYGQYITNYGFLDPCPPYTTAEFENLRKASWKASHLKTFKYKLFKAFLQQDPNVDNFRYSNGVYNDDRFYMSTYDQALMLPLMEVAGYENIVSVPNIVYCYRLHPDNDHATDSGRKLQLEALHDIRNRPSLKRMF</sequence>
<dbReference type="KEGG" id="chih:GWR21_30585"/>
<dbReference type="AlphaFoldDB" id="A0A6B9ZNA9"/>
<protein>
    <submittedName>
        <fullName evidence="2">Glycosyltransferase family 2 protein</fullName>
    </submittedName>
</protein>
<dbReference type="SUPFAM" id="SSF53448">
    <property type="entry name" value="Nucleotide-diphospho-sugar transferases"/>
    <property type="match status" value="1"/>
</dbReference>
<keyword evidence="2" id="KW-0808">Transferase</keyword>
<dbReference type="PANTHER" id="PTHR43685:SF2">
    <property type="entry name" value="GLYCOSYLTRANSFERASE 2-LIKE DOMAIN-CONTAINING PROTEIN"/>
    <property type="match status" value="1"/>
</dbReference>
<accession>A0A6B9ZNA9</accession>
<dbReference type="GO" id="GO:0016740">
    <property type="term" value="F:transferase activity"/>
    <property type="evidence" value="ECO:0007669"/>
    <property type="project" value="UniProtKB-KW"/>
</dbReference>
<organism evidence="2 3">
    <name type="scientific">Chitinophaga agri</name>
    <dbReference type="NCBI Taxonomy" id="2703787"/>
    <lineage>
        <taxon>Bacteria</taxon>
        <taxon>Pseudomonadati</taxon>
        <taxon>Bacteroidota</taxon>
        <taxon>Chitinophagia</taxon>
        <taxon>Chitinophagales</taxon>
        <taxon>Chitinophagaceae</taxon>
        <taxon>Chitinophaga</taxon>
    </lineage>
</organism>
<evidence type="ECO:0000313" key="2">
    <source>
        <dbReference type="EMBL" id="QHS63772.1"/>
    </source>
</evidence>
<gene>
    <name evidence="2" type="ORF">GWR21_30585</name>
</gene>